<evidence type="ECO:0000256" key="13">
    <source>
        <dbReference type="ARBA" id="ARBA00023136"/>
    </source>
</evidence>
<evidence type="ECO:0000259" key="15">
    <source>
        <dbReference type="PROSITE" id="PS50846"/>
    </source>
</evidence>
<feature type="transmembrane region" description="Helical" evidence="14">
    <location>
        <begin position="176"/>
        <end position="197"/>
    </location>
</feature>
<dbReference type="STRING" id="1432141.A0A015LD06"/>
<name>A0A015LD06_RHIIW</name>
<dbReference type="Gene3D" id="3.30.70.100">
    <property type="match status" value="1"/>
</dbReference>
<evidence type="ECO:0000256" key="1">
    <source>
        <dbReference type="ARBA" id="ARBA00004127"/>
    </source>
</evidence>
<dbReference type="PRINTS" id="PR00119">
    <property type="entry name" value="CATATPASE"/>
</dbReference>
<dbReference type="InterPro" id="IPR006121">
    <property type="entry name" value="HMA_dom"/>
</dbReference>
<comment type="similarity">
    <text evidence="14">Belongs to the cation transport ATPase (P-type) (TC 3.A.3) family. Type IB subfamily.</text>
</comment>
<organism evidence="16 17">
    <name type="scientific">Rhizophagus irregularis (strain DAOM 197198w)</name>
    <name type="common">Glomus intraradices</name>
    <dbReference type="NCBI Taxonomy" id="1432141"/>
    <lineage>
        <taxon>Eukaryota</taxon>
        <taxon>Fungi</taxon>
        <taxon>Fungi incertae sedis</taxon>
        <taxon>Mucoromycota</taxon>
        <taxon>Glomeromycotina</taxon>
        <taxon>Glomeromycetes</taxon>
        <taxon>Glomerales</taxon>
        <taxon>Glomeraceae</taxon>
        <taxon>Rhizophagus</taxon>
    </lineage>
</organism>
<dbReference type="FunFam" id="3.40.50.1000:FF:000144">
    <property type="entry name" value="copper-transporting ATPase 1 isoform X2"/>
    <property type="match status" value="1"/>
</dbReference>
<dbReference type="NCBIfam" id="TIGR01494">
    <property type="entry name" value="ATPase_P-type"/>
    <property type="match status" value="2"/>
</dbReference>
<evidence type="ECO:0000256" key="3">
    <source>
        <dbReference type="ARBA" id="ARBA00022448"/>
    </source>
</evidence>
<keyword evidence="10 14" id="KW-1133">Transmembrane helix</keyword>
<dbReference type="InterPro" id="IPR059000">
    <property type="entry name" value="ATPase_P-type_domA"/>
</dbReference>
<evidence type="ECO:0000256" key="5">
    <source>
        <dbReference type="ARBA" id="ARBA00022723"/>
    </source>
</evidence>
<dbReference type="CDD" id="cd00371">
    <property type="entry name" value="HMA"/>
    <property type="match status" value="1"/>
</dbReference>
<dbReference type="InterPro" id="IPR023298">
    <property type="entry name" value="ATPase_P-typ_TM_dom_sf"/>
</dbReference>
<evidence type="ECO:0000256" key="2">
    <source>
        <dbReference type="ARBA" id="ARBA00012517"/>
    </source>
</evidence>
<evidence type="ECO:0000256" key="10">
    <source>
        <dbReference type="ARBA" id="ARBA00022989"/>
    </source>
</evidence>
<dbReference type="InterPro" id="IPR023299">
    <property type="entry name" value="ATPase_P-typ_cyto_dom_N"/>
</dbReference>
<feature type="transmembrane region" description="Helical" evidence="14">
    <location>
        <begin position="412"/>
        <end position="432"/>
    </location>
</feature>
<dbReference type="GO" id="GO:0140581">
    <property type="term" value="F:P-type monovalent copper transporter activity"/>
    <property type="evidence" value="ECO:0007669"/>
    <property type="project" value="UniProtKB-EC"/>
</dbReference>
<keyword evidence="8 14" id="KW-0067">ATP-binding</keyword>
<feature type="transmembrane region" description="Helical" evidence="14">
    <location>
        <begin position="150"/>
        <end position="170"/>
    </location>
</feature>
<proteinExistence type="inferred from homology"/>
<feature type="transmembrane region" description="Helical" evidence="14">
    <location>
        <begin position="798"/>
        <end position="818"/>
    </location>
</feature>
<keyword evidence="17" id="KW-1185">Reference proteome</keyword>
<dbReference type="InterPro" id="IPR036163">
    <property type="entry name" value="HMA_dom_sf"/>
</dbReference>
<dbReference type="InterPro" id="IPR008250">
    <property type="entry name" value="ATPase_P-typ_transduc_dom_A_sf"/>
</dbReference>
<evidence type="ECO:0000256" key="7">
    <source>
        <dbReference type="ARBA" id="ARBA00022796"/>
    </source>
</evidence>
<feature type="transmembrane region" description="Helical" evidence="14">
    <location>
        <begin position="771"/>
        <end position="792"/>
    </location>
</feature>
<evidence type="ECO:0000313" key="16">
    <source>
        <dbReference type="EMBL" id="EXX70426.1"/>
    </source>
</evidence>
<dbReference type="InterPro" id="IPR027256">
    <property type="entry name" value="P-typ_ATPase_IB"/>
</dbReference>
<evidence type="ECO:0000256" key="8">
    <source>
        <dbReference type="ARBA" id="ARBA00022840"/>
    </source>
</evidence>
<dbReference type="PROSITE" id="PS50846">
    <property type="entry name" value="HMA_2"/>
    <property type="match status" value="1"/>
</dbReference>
<keyword evidence="5 14" id="KW-0479">Metal-binding</keyword>
<dbReference type="GO" id="GO:0043682">
    <property type="term" value="F:P-type divalent copper transporter activity"/>
    <property type="evidence" value="ECO:0007669"/>
    <property type="project" value="TreeGrafter"/>
</dbReference>
<protein>
    <recommendedName>
        <fullName evidence="2">P-type Cu(+) transporter</fullName>
        <ecNumber evidence="2">7.2.2.8</ecNumber>
    </recommendedName>
</protein>
<evidence type="ECO:0000256" key="6">
    <source>
        <dbReference type="ARBA" id="ARBA00022741"/>
    </source>
</evidence>
<comment type="caution">
    <text evidence="16">The sequence shown here is derived from an EMBL/GenBank/DDBJ whole genome shotgun (WGS) entry which is preliminary data.</text>
</comment>
<dbReference type="FunFam" id="2.70.150.10:FF:000002">
    <property type="entry name" value="Copper-transporting ATPase 1, putative"/>
    <property type="match status" value="1"/>
</dbReference>
<dbReference type="GO" id="GO:0016887">
    <property type="term" value="F:ATP hydrolysis activity"/>
    <property type="evidence" value="ECO:0007669"/>
    <property type="project" value="InterPro"/>
</dbReference>
<dbReference type="InterPro" id="IPR001757">
    <property type="entry name" value="P_typ_ATPase"/>
</dbReference>
<dbReference type="PRINTS" id="PR00942">
    <property type="entry name" value="CUATPASEI"/>
</dbReference>
<feature type="transmembrane region" description="Helical" evidence="14">
    <location>
        <begin position="218"/>
        <end position="240"/>
    </location>
</feature>
<keyword evidence="4 14" id="KW-0812">Transmembrane</keyword>
<dbReference type="GO" id="GO:0012505">
    <property type="term" value="C:endomembrane system"/>
    <property type="evidence" value="ECO:0007669"/>
    <property type="project" value="UniProtKB-SubCell"/>
</dbReference>
<dbReference type="HOGENOM" id="CLU_001771_0_1_1"/>
<dbReference type="OMA" id="FFIGVIC"/>
<keyword evidence="9" id="KW-1278">Translocase</keyword>
<dbReference type="SUPFAM" id="SSF81665">
    <property type="entry name" value="Calcium ATPase, transmembrane domain M"/>
    <property type="match status" value="1"/>
</dbReference>
<gene>
    <name evidence="16" type="ORF">RirG_087760</name>
</gene>
<evidence type="ECO:0000256" key="4">
    <source>
        <dbReference type="ARBA" id="ARBA00022692"/>
    </source>
</evidence>
<dbReference type="Gene3D" id="3.40.50.1000">
    <property type="entry name" value="HAD superfamily/HAD-like"/>
    <property type="match status" value="1"/>
</dbReference>
<dbReference type="PANTHER" id="PTHR43520:SF8">
    <property type="entry name" value="P-TYPE CU(+) TRANSPORTER"/>
    <property type="match status" value="1"/>
</dbReference>
<evidence type="ECO:0000256" key="12">
    <source>
        <dbReference type="ARBA" id="ARBA00023065"/>
    </source>
</evidence>
<dbReference type="GO" id="GO:0005524">
    <property type="term" value="F:ATP binding"/>
    <property type="evidence" value="ECO:0007669"/>
    <property type="project" value="UniProtKB-UniRule"/>
</dbReference>
<dbReference type="PANTHER" id="PTHR43520">
    <property type="entry name" value="ATP7, ISOFORM B"/>
    <property type="match status" value="1"/>
</dbReference>
<dbReference type="Gene3D" id="2.70.150.10">
    <property type="entry name" value="Calcium-transporting ATPase, cytoplasmic transduction domain A"/>
    <property type="match status" value="1"/>
</dbReference>
<sequence>MKDINNIETLNDMFMKDDDELSLLSVDTEFSFFATSNHTSTNSNSLTSITTHGINEQMDNIELHIFKLNDPSIINMMEKQLCKVNGIENVEINFATGNALIKYDKNLLGTRDIIEKVECLGLKCKFINNVKLNQLEYFTRRKSILKWRNALFYSLSFTIPIIIISLIQSIVDIELFHGLFIGDLISFLLSIPVQFGFGKNFYIRPFKDLRYGKFTTDMLFIITTLLLFIISCVSMIYSIFSTNSSHPLIMFDISTTLITFLMLNHYLENMIKRKSLKSIARSLSLIPEITTIIYINSKTGEITGKKTIPTECLQVGDIVKITPGTIIPSDGKVISGVSDVDESIITGKNIINKVLKNVRRGDEVFAGTINGSGYFEMQIVRVGNDTILSQIIKSVKEAQTNKAPIQLFVDKCITYFIPIIILLGIISFILWGESSISIIIMACPYILTLSSSIIVMIGTEIGTQNGILIKGGRIIEVGSKITEVVFNKTGILTQGKFDVAHYELNLSEITPETFFTIIEAAESSSDHPIGKAIVEFSKQLLSSNENEYDIDINNFESMPGHGIKCDVLLNTSARFSSYATSKVYNVLIGNIEFISQLYQIEIPQSALIIKEKQELLGRTTIFVAINDSFMGSLFLSDSIKPESKLTVDALKSMGLKVSMITADQKLTAQSIASKCGIDVVYSQLSSKGKLNIIQSLQLSNEIVAMVGNADDTNDSLALSKADISISLSSLTTDYNMDYSADIMFMNGNLLTDIISLFDFLRKLFNRMKYNFIYIGLCNLLSIPINLLLLLLGFYLNPILAVIFIYLISLPVVFSNLLLKSWEKPLWIRISEDNVVKLENRKNYMPVNISNSNRLIDWFRNKKLKLMETMFGTCNDSRVENENIIRV</sequence>
<keyword evidence="7" id="KW-0187">Copper transport</keyword>
<dbReference type="Pfam" id="PF00122">
    <property type="entry name" value="E1-E2_ATPase"/>
    <property type="match status" value="1"/>
</dbReference>
<feature type="transmembrane region" description="Helical" evidence="14">
    <location>
        <begin position="246"/>
        <end position="267"/>
    </location>
</feature>
<keyword evidence="11" id="KW-0186">Copper</keyword>
<evidence type="ECO:0000313" key="17">
    <source>
        <dbReference type="Proteomes" id="UP000022910"/>
    </source>
</evidence>
<dbReference type="OrthoDB" id="432719at2759"/>
<dbReference type="Proteomes" id="UP000022910">
    <property type="component" value="Unassembled WGS sequence"/>
</dbReference>
<dbReference type="AlphaFoldDB" id="A0A015LD06"/>
<dbReference type="GO" id="GO:0055070">
    <property type="term" value="P:copper ion homeostasis"/>
    <property type="evidence" value="ECO:0007669"/>
    <property type="project" value="TreeGrafter"/>
</dbReference>
<dbReference type="NCBIfam" id="TIGR01525">
    <property type="entry name" value="ATPase-IB_hvy"/>
    <property type="match status" value="1"/>
</dbReference>
<accession>A0A015LD06</accession>
<feature type="transmembrane region" description="Helical" evidence="14">
    <location>
        <begin position="438"/>
        <end position="458"/>
    </location>
</feature>
<keyword evidence="12" id="KW-0406">Ion transport</keyword>
<keyword evidence="13 14" id="KW-0472">Membrane</keyword>
<dbReference type="SUPFAM" id="SSF81653">
    <property type="entry name" value="Calcium ATPase, transduction domain A"/>
    <property type="match status" value="1"/>
</dbReference>
<evidence type="ECO:0000256" key="9">
    <source>
        <dbReference type="ARBA" id="ARBA00022967"/>
    </source>
</evidence>
<keyword evidence="3" id="KW-0813">Transport</keyword>
<dbReference type="GO" id="GO:0016020">
    <property type="term" value="C:membrane"/>
    <property type="evidence" value="ECO:0007669"/>
    <property type="project" value="UniProtKB-SubCell"/>
</dbReference>
<evidence type="ECO:0000256" key="11">
    <source>
        <dbReference type="ARBA" id="ARBA00023008"/>
    </source>
</evidence>
<dbReference type="GO" id="GO:0005507">
    <property type="term" value="F:copper ion binding"/>
    <property type="evidence" value="ECO:0007669"/>
    <property type="project" value="TreeGrafter"/>
</dbReference>
<dbReference type="InterPro" id="IPR036412">
    <property type="entry name" value="HAD-like_sf"/>
</dbReference>
<dbReference type="Pfam" id="PF00702">
    <property type="entry name" value="Hydrolase"/>
    <property type="match status" value="1"/>
</dbReference>
<comment type="subcellular location">
    <subcellularLocation>
        <location evidence="1">Endomembrane system</location>
        <topology evidence="1">Multi-pass membrane protein</topology>
    </subcellularLocation>
    <subcellularLocation>
        <location evidence="14">Membrane</location>
    </subcellularLocation>
</comment>
<dbReference type="SUPFAM" id="SSF55008">
    <property type="entry name" value="HMA, heavy metal-associated domain"/>
    <property type="match status" value="1"/>
</dbReference>
<evidence type="ECO:0000256" key="14">
    <source>
        <dbReference type="RuleBase" id="RU362081"/>
    </source>
</evidence>
<reference evidence="16 17" key="1">
    <citation type="submission" date="2014-02" db="EMBL/GenBank/DDBJ databases">
        <title>Single nucleus genome sequencing reveals high similarity among nuclei of an endomycorrhizal fungus.</title>
        <authorList>
            <person name="Lin K."/>
            <person name="Geurts R."/>
            <person name="Zhang Z."/>
            <person name="Limpens E."/>
            <person name="Saunders D.G."/>
            <person name="Mu D."/>
            <person name="Pang E."/>
            <person name="Cao H."/>
            <person name="Cha H."/>
            <person name="Lin T."/>
            <person name="Zhou Q."/>
            <person name="Shang Y."/>
            <person name="Li Y."/>
            <person name="Ivanov S."/>
            <person name="Sharma T."/>
            <person name="Velzen R.V."/>
            <person name="Ruijter N.D."/>
            <person name="Aanen D.K."/>
            <person name="Win J."/>
            <person name="Kamoun S."/>
            <person name="Bisseling T."/>
            <person name="Huang S."/>
        </authorList>
    </citation>
    <scope>NUCLEOTIDE SEQUENCE [LARGE SCALE GENOMIC DNA]</scope>
    <source>
        <strain evidence="17">DAOM197198w</strain>
    </source>
</reference>
<feature type="domain" description="HMA" evidence="15">
    <location>
        <begin position="59"/>
        <end position="125"/>
    </location>
</feature>
<dbReference type="SUPFAM" id="SSF56784">
    <property type="entry name" value="HAD-like"/>
    <property type="match status" value="1"/>
</dbReference>
<dbReference type="EC" id="7.2.2.8" evidence="2"/>
<dbReference type="EMBL" id="JEMT01016595">
    <property type="protein sequence ID" value="EXX70426.1"/>
    <property type="molecule type" value="Genomic_DNA"/>
</dbReference>
<dbReference type="InterPro" id="IPR023214">
    <property type="entry name" value="HAD_sf"/>
</dbReference>
<dbReference type="SMR" id="A0A015LD06"/>
<dbReference type="Gene3D" id="3.40.1110.10">
    <property type="entry name" value="Calcium-transporting ATPase, cytoplasmic domain N"/>
    <property type="match status" value="2"/>
</dbReference>
<keyword evidence="6 14" id="KW-0547">Nucleotide-binding</keyword>